<feature type="region of interest" description="Disordered" evidence="3">
    <location>
        <begin position="341"/>
        <end position="382"/>
    </location>
</feature>
<feature type="region of interest" description="Disordered" evidence="3">
    <location>
        <begin position="156"/>
        <end position="177"/>
    </location>
</feature>
<feature type="region of interest" description="Disordered" evidence="3">
    <location>
        <begin position="189"/>
        <end position="218"/>
    </location>
</feature>
<protein>
    <recommendedName>
        <fullName evidence="4">Nuclear speckle splicing regulatory protein 1 N-terminal domain-containing protein</fullName>
    </recommendedName>
</protein>
<feature type="compositionally biased region" description="Low complexity" evidence="3">
    <location>
        <begin position="360"/>
        <end position="372"/>
    </location>
</feature>
<feature type="domain" description="Nuclear speckle splicing regulatory protein 1 N-terminal" evidence="4">
    <location>
        <begin position="130"/>
        <end position="253"/>
    </location>
</feature>
<feature type="compositionally biased region" description="Polar residues" evidence="3">
    <location>
        <begin position="104"/>
        <end position="113"/>
    </location>
</feature>
<dbReference type="Proteomes" id="UP000077671">
    <property type="component" value="Unassembled WGS sequence"/>
</dbReference>
<dbReference type="Pfam" id="PF09745">
    <property type="entry name" value="NSRP1_N"/>
    <property type="match status" value="1"/>
</dbReference>
<dbReference type="AlphaFoldDB" id="A0A177USU1"/>
<evidence type="ECO:0000256" key="1">
    <source>
        <dbReference type="ARBA" id="ARBA00010126"/>
    </source>
</evidence>
<name>A0A177USU1_9BASI</name>
<feature type="compositionally biased region" description="Basic and acidic residues" evidence="3">
    <location>
        <begin position="191"/>
        <end position="218"/>
    </location>
</feature>
<dbReference type="InterPro" id="IPR018612">
    <property type="entry name" value="NSRP1_N"/>
</dbReference>
<evidence type="ECO:0000313" key="7">
    <source>
        <dbReference type="Proteomes" id="UP000077671"/>
    </source>
</evidence>
<proteinExistence type="inferred from homology"/>
<dbReference type="GO" id="GO:0000381">
    <property type="term" value="P:regulation of alternative mRNA splicing, via spliceosome"/>
    <property type="evidence" value="ECO:0007669"/>
    <property type="project" value="InterPro"/>
</dbReference>
<dbReference type="InterPro" id="IPR053246">
    <property type="entry name" value="NS_splicing_regulatory_protein"/>
</dbReference>
<evidence type="ECO:0000313" key="5">
    <source>
        <dbReference type="EMBL" id="CAD6956743.1"/>
    </source>
</evidence>
<keyword evidence="2" id="KW-0175">Coiled coil</keyword>
<feature type="compositionally biased region" description="Basic and acidic residues" evidence="3">
    <location>
        <begin position="421"/>
        <end position="442"/>
    </location>
</feature>
<gene>
    <name evidence="6" type="ORF">A4X03_0g5976</name>
    <name evidence="5" type="ORF">JKIAZH3_G9671</name>
</gene>
<dbReference type="PANTHER" id="PTHR47845">
    <property type="entry name" value="NUCLEAR SPECKLE SPLICING REGULATORY PROTEIN 1 HOMOLOG"/>
    <property type="match status" value="1"/>
</dbReference>
<dbReference type="Proteomes" id="UP000836402">
    <property type="component" value="Unassembled WGS sequence"/>
</dbReference>
<feature type="compositionally biased region" description="Gly residues" evidence="3">
    <location>
        <begin position="14"/>
        <end position="25"/>
    </location>
</feature>
<reference evidence="6" key="1">
    <citation type="submission" date="2016-04" db="EMBL/GenBank/DDBJ databases">
        <authorList>
            <person name="Nguyen H.D."/>
            <person name="Kesanakurti P."/>
            <person name="Cullis J."/>
            <person name="Levesque C.A."/>
            <person name="Hambleton S."/>
        </authorList>
    </citation>
    <scope>NUCLEOTIDE SEQUENCE</scope>
    <source>
        <strain evidence="6">DAOMC 238032</strain>
    </source>
</reference>
<evidence type="ECO:0000259" key="4">
    <source>
        <dbReference type="Pfam" id="PF09745"/>
    </source>
</evidence>
<reference evidence="5" key="3">
    <citation type="submission" date="2020-10" db="EMBL/GenBank/DDBJ databases">
        <authorList>
            <person name="Sedaghatjoo S."/>
        </authorList>
    </citation>
    <scope>NUCLEOTIDE SEQUENCE</scope>
    <source>
        <strain evidence="5">AZH3</strain>
    </source>
</reference>
<accession>A0A177USU1</accession>
<feature type="compositionally biased region" description="Basic and acidic residues" evidence="3">
    <location>
        <begin position="397"/>
        <end position="412"/>
    </location>
</feature>
<keyword evidence="8" id="KW-1185">Reference proteome</keyword>
<evidence type="ECO:0000313" key="8">
    <source>
        <dbReference type="Proteomes" id="UP000836402"/>
    </source>
</evidence>
<evidence type="ECO:0000313" key="6">
    <source>
        <dbReference type="EMBL" id="KAE8253145.1"/>
    </source>
</evidence>
<comment type="caution">
    <text evidence="6">The sequence shown here is derived from an EMBL/GenBank/DDBJ whole genome shotgun (WGS) entry which is preliminary data.</text>
</comment>
<reference evidence="6" key="2">
    <citation type="journal article" date="2019" name="IMA Fungus">
        <title>Genome sequencing and comparison of five Tilletia species to identify candidate genes for the detection of regulated species infecting wheat.</title>
        <authorList>
            <person name="Nguyen H.D.T."/>
            <person name="Sultana T."/>
            <person name="Kesanakurti P."/>
            <person name="Hambleton S."/>
        </authorList>
    </citation>
    <scope>NUCLEOTIDE SEQUENCE</scope>
    <source>
        <strain evidence="6">DAOMC 238032</strain>
    </source>
</reference>
<dbReference type="EMBL" id="CAJHJG010006396">
    <property type="protein sequence ID" value="CAD6956743.1"/>
    <property type="molecule type" value="Genomic_DNA"/>
</dbReference>
<dbReference type="EMBL" id="LWDD02001049">
    <property type="protein sequence ID" value="KAE8253145.1"/>
    <property type="molecule type" value="Genomic_DNA"/>
</dbReference>
<evidence type="ECO:0000256" key="3">
    <source>
        <dbReference type="SAM" id="MobiDB-lite"/>
    </source>
</evidence>
<organism evidence="6 7">
    <name type="scientific">Tilletia caries</name>
    <name type="common">wheat bunt fungus</name>
    <dbReference type="NCBI Taxonomy" id="13290"/>
    <lineage>
        <taxon>Eukaryota</taxon>
        <taxon>Fungi</taxon>
        <taxon>Dikarya</taxon>
        <taxon>Basidiomycota</taxon>
        <taxon>Ustilaginomycotina</taxon>
        <taxon>Exobasidiomycetes</taxon>
        <taxon>Tilletiales</taxon>
        <taxon>Tilletiaceae</taxon>
        <taxon>Tilletia</taxon>
    </lineage>
</organism>
<comment type="similarity">
    <text evidence="1">Belongs to the NSRP1 family.</text>
</comment>
<feature type="compositionally biased region" description="Acidic residues" evidence="3">
    <location>
        <begin position="82"/>
        <end position="93"/>
    </location>
</feature>
<evidence type="ECO:0000256" key="2">
    <source>
        <dbReference type="ARBA" id="ARBA00023054"/>
    </source>
</evidence>
<feature type="compositionally biased region" description="Low complexity" evidence="3">
    <location>
        <begin position="26"/>
        <end position="37"/>
    </location>
</feature>
<feature type="region of interest" description="Disordered" evidence="3">
    <location>
        <begin position="1"/>
        <end position="132"/>
    </location>
</feature>
<feature type="region of interest" description="Disordered" evidence="3">
    <location>
        <begin position="397"/>
        <end position="455"/>
    </location>
</feature>
<feature type="compositionally biased region" description="Polar residues" evidence="3">
    <location>
        <begin position="373"/>
        <end position="382"/>
    </location>
</feature>
<dbReference type="PANTHER" id="PTHR47845:SF1">
    <property type="entry name" value="NUCLEAR SPECKLE SPLICING REGULATORY PROTEIN 1 HOMOLOG"/>
    <property type="match status" value="1"/>
</dbReference>
<sequence>MAGFSFALNPNRKPGGGGTGIGAGASGSSLGSALRSFGGDDDNEDEQGGAFGQLQKPTGGSRPPAAGSSRQGKEKPLSVFGGDDDDEEDNEEDGTGKKAVLSSKPASSSTARTDSAKKAPGPISRASRLAADQALAHDASIFEYDNVYDAMKTAAASAKQKQKEAEQAAGMLDETGRPAPKYIGAFLEASAQRKRDHERAEAKKIQRERDAEGDEFADKEAFITDAYREQMEAIKKEEEEEAKRKDKTKSKGVQAFYSNLLSEQSAAHDAAVQAANAAVTGKKVDETLPAADVQEESENAVLARKVEAARASGLAVEINDDNQLVDNRSLLSKGLNHINKKKKLDANSPSSRLLPPGRGSASTSSTSRNLSTAQSFNSAASRARQTFHLEAQLVEIQRKREAEDELEREKTKIKLMGVKDGAGDQERTEREEARQKARERALARRTNKSTAGAPT</sequence>